<name>A0A101M4D1_PICGL</name>
<proteinExistence type="predicted"/>
<keyword evidence="1" id="KW-0812">Transmembrane</keyword>
<dbReference type="EMBL" id="LKAM01000001">
    <property type="protein sequence ID" value="KUM50846.1"/>
    <property type="molecule type" value="Genomic_DNA"/>
</dbReference>
<accession>A0A101M4D1</accession>
<protein>
    <submittedName>
        <fullName evidence="2">Uncharacterized protein</fullName>
    </submittedName>
</protein>
<sequence length="94" mass="10456">MRQSRKYMMSPADHLHYDLCSGRRLLSYSLVCIPLLPSSLAELGVLESPFTWLEIQLLAKDLVFSLAILLSIPTSVALVWFRGMGLGIQPSPPV</sequence>
<organism evidence="2">
    <name type="scientific">Picea glauca</name>
    <name type="common">White spruce</name>
    <name type="synonym">Pinus glauca</name>
    <dbReference type="NCBI Taxonomy" id="3330"/>
    <lineage>
        <taxon>Eukaryota</taxon>
        <taxon>Viridiplantae</taxon>
        <taxon>Streptophyta</taxon>
        <taxon>Embryophyta</taxon>
        <taxon>Tracheophyta</taxon>
        <taxon>Spermatophyta</taxon>
        <taxon>Pinopsida</taxon>
        <taxon>Pinidae</taxon>
        <taxon>Conifers I</taxon>
        <taxon>Pinales</taxon>
        <taxon>Pinaceae</taxon>
        <taxon>Picea</taxon>
    </lineage>
</organism>
<dbReference type="AlphaFoldDB" id="A0A101M4D1"/>
<reference evidence="2" key="1">
    <citation type="journal article" date="2015" name="Genome Biol. Evol.">
        <title>Organellar Genomes of White Spruce (Picea glauca): Assembly and Annotation.</title>
        <authorList>
            <person name="Jackman S.D."/>
            <person name="Warren R.L."/>
            <person name="Gibb E.A."/>
            <person name="Vandervalk B.P."/>
            <person name="Mohamadi H."/>
            <person name="Chu J."/>
            <person name="Raymond A."/>
            <person name="Pleasance S."/>
            <person name="Coope R."/>
            <person name="Wildung M.R."/>
            <person name="Ritland C.E."/>
            <person name="Bousquet J."/>
            <person name="Jones S.J."/>
            <person name="Bohlmann J."/>
            <person name="Birol I."/>
        </authorList>
    </citation>
    <scope>NUCLEOTIDE SEQUENCE [LARGE SCALE GENOMIC DNA]</scope>
    <source>
        <tissue evidence="2">Flushing bud</tissue>
    </source>
</reference>
<gene>
    <name evidence="2" type="ORF">ABT39_MTgene692</name>
</gene>
<evidence type="ECO:0000256" key="1">
    <source>
        <dbReference type="SAM" id="Phobius"/>
    </source>
</evidence>
<geneLocation type="mitochondrion" evidence="2"/>
<feature type="transmembrane region" description="Helical" evidence="1">
    <location>
        <begin position="57"/>
        <end position="81"/>
    </location>
</feature>
<keyword evidence="1" id="KW-0472">Membrane</keyword>
<keyword evidence="2" id="KW-0496">Mitochondrion</keyword>
<evidence type="ECO:0000313" key="2">
    <source>
        <dbReference type="EMBL" id="KUM50846.1"/>
    </source>
</evidence>
<keyword evidence="1" id="KW-1133">Transmembrane helix</keyword>
<comment type="caution">
    <text evidence="2">The sequence shown here is derived from an EMBL/GenBank/DDBJ whole genome shotgun (WGS) entry which is preliminary data.</text>
</comment>